<evidence type="ECO:0000313" key="12">
    <source>
        <dbReference type="EMBL" id="MCP3428163.1"/>
    </source>
</evidence>
<evidence type="ECO:0000256" key="1">
    <source>
        <dbReference type="ARBA" id="ARBA00004383"/>
    </source>
</evidence>
<dbReference type="PROSITE" id="PS52015">
    <property type="entry name" value="TONB_CTD"/>
    <property type="match status" value="1"/>
</dbReference>
<dbReference type="NCBIfam" id="TIGR01352">
    <property type="entry name" value="tonB_Cterm"/>
    <property type="match status" value="1"/>
</dbReference>
<dbReference type="PANTHER" id="PTHR33446">
    <property type="entry name" value="PROTEIN TONB-RELATED"/>
    <property type="match status" value="1"/>
</dbReference>
<sequence>MQRFVIFWSIFFLHSPVFAQDDFNQAYRAYQDAEAQQDKPAILKHALSAYEFGQKKFGDRSENTRNLALNLAHAHVLNSQFQEAFDIFSRLYQATDEYSVEALALVVEKLHLAKEVFKSTRADRRRQHDLVKSGFRIIAKLRKQINPTVVDLTYEFALVAYNKIYDRVLHRDIQTLMSDLETDLIAQEPDDTRIQEVRFILGRMYLDREKYARAEAKFKEIVAHFKQQNDVSNPYSVASHGLLVQLYQKTEKYEQATEHSVALGQITPWQENVEPIPIYREQVDDYPKELKRKRIPGFVKIEFTISEIGEVIQATVVESSHRAFNKMSLETVKKWRYAPRFIDGKAVRSEGHIVTINFVVG</sequence>
<dbReference type="SUPFAM" id="SSF48452">
    <property type="entry name" value="TPR-like"/>
    <property type="match status" value="1"/>
</dbReference>
<evidence type="ECO:0000256" key="9">
    <source>
        <dbReference type="ARBA" id="ARBA00023136"/>
    </source>
</evidence>
<feature type="chain" id="PRO_5041230240" evidence="10">
    <location>
        <begin position="20"/>
        <end position="361"/>
    </location>
</feature>
<feature type="signal peptide" evidence="10">
    <location>
        <begin position="1"/>
        <end position="19"/>
    </location>
</feature>
<keyword evidence="5" id="KW-0997">Cell inner membrane</keyword>
<dbReference type="Proteomes" id="UP001165413">
    <property type="component" value="Unassembled WGS sequence"/>
</dbReference>
<evidence type="ECO:0000256" key="5">
    <source>
        <dbReference type="ARBA" id="ARBA00022519"/>
    </source>
</evidence>
<dbReference type="InterPro" id="IPR051045">
    <property type="entry name" value="TonB-dependent_transducer"/>
</dbReference>
<evidence type="ECO:0000259" key="11">
    <source>
        <dbReference type="PROSITE" id="PS52015"/>
    </source>
</evidence>
<evidence type="ECO:0000313" key="13">
    <source>
        <dbReference type="Proteomes" id="UP001165413"/>
    </source>
</evidence>
<keyword evidence="9" id="KW-0472">Membrane</keyword>
<evidence type="ECO:0000256" key="3">
    <source>
        <dbReference type="ARBA" id="ARBA00022448"/>
    </source>
</evidence>
<dbReference type="GO" id="GO:0055085">
    <property type="term" value="P:transmembrane transport"/>
    <property type="evidence" value="ECO:0007669"/>
    <property type="project" value="InterPro"/>
</dbReference>
<dbReference type="Pfam" id="PF03544">
    <property type="entry name" value="TonB_C"/>
    <property type="match status" value="1"/>
</dbReference>
<feature type="domain" description="TonB C-terminal" evidence="11">
    <location>
        <begin position="271"/>
        <end position="361"/>
    </location>
</feature>
<name>A0AA41X1C2_9ALTE</name>
<dbReference type="GO" id="GO:0005886">
    <property type="term" value="C:plasma membrane"/>
    <property type="evidence" value="ECO:0007669"/>
    <property type="project" value="UniProtKB-SubCell"/>
</dbReference>
<dbReference type="InterPro" id="IPR011990">
    <property type="entry name" value="TPR-like_helical_dom_sf"/>
</dbReference>
<reference evidence="12" key="1">
    <citation type="submission" date="2022-07" db="EMBL/GenBank/DDBJ databases">
        <title>Characterization of the Novel Bacterium Alteromonas immobilis LMIT006 and Alteromonas gregis LMIT007.</title>
        <authorList>
            <person name="Lin X."/>
        </authorList>
    </citation>
    <scope>NUCLEOTIDE SEQUENCE</scope>
    <source>
        <strain evidence="12">LMIT007</strain>
    </source>
</reference>
<protein>
    <submittedName>
        <fullName evidence="12">TonB family protein</fullName>
    </submittedName>
</protein>
<keyword evidence="4" id="KW-1003">Cell membrane</keyword>
<keyword evidence="6" id="KW-0812">Transmembrane</keyword>
<keyword evidence="13" id="KW-1185">Reference proteome</keyword>
<evidence type="ECO:0000256" key="4">
    <source>
        <dbReference type="ARBA" id="ARBA00022475"/>
    </source>
</evidence>
<evidence type="ECO:0000256" key="8">
    <source>
        <dbReference type="ARBA" id="ARBA00022989"/>
    </source>
</evidence>
<evidence type="ECO:0000256" key="7">
    <source>
        <dbReference type="ARBA" id="ARBA00022927"/>
    </source>
</evidence>
<dbReference type="Gene3D" id="3.30.1150.10">
    <property type="match status" value="1"/>
</dbReference>
<keyword evidence="8" id="KW-1133">Transmembrane helix</keyword>
<dbReference type="Gene3D" id="1.25.40.10">
    <property type="entry name" value="Tetratricopeptide repeat domain"/>
    <property type="match status" value="1"/>
</dbReference>
<accession>A0AA41X1C2</accession>
<organism evidence="12 13">
    <name type="scientific">Opacimonas viscosa</name>
    <dbReference type="NCBI Taxonomy" id="2961944"/>
    <lineage>
        <taxon>Bacteria</taxon>
        <taxon>Pseudomonadati</taxon>
        <taxon>Pseudomonadota</taxon>
        <taxon>Gammaproteobacteria</taxon>
        <taxon>Alteromonadales</taxon>
        <taxon>Alteromonadaceae</taxon>
        <taxon>Opacimonas</taxon>
    </lineage>
</organism>
<keyword evidence="10" id="KW-0732">Signal</keyword>
<evidence type="ECO:0000256" key="6">
    <source>
        <dbReference type="ARBA" id="ARBA00022692"/>
    </source>
</evidence>
<keyword evidence="3" id="KW-0813">Transport</keyword>
<keyword evidence="7" id="KW-0653">Protein transport</keyword>
<dbReference type="InterPro" id="IPR037682">
    <property type="entry name" value="TonB_C"/>
</dbReference>
<dbReference type="InterPro" id="IPR006260">
    <property type="entry name" value="TonB/TolA_C"/>
</dbReference>
<dbReference type="AlphaFoldDB" id="A0AA41X1C2"/>
<dbReference type="EMBL" id="JANATA010000005">
    <property type="protein sequence ID" value="MCP3428163.1"/>
    <property type="molecule type" value="Genomic_DNA"/>
</dbReference>
<dbReference type="PANTHER" id="PTHR33446:SF14">
    <property type="entry name" value="PROTEIN TONB"/>
    <property type="match status" value="1"/>
</dbReference>
<dbReference type="GO" id="GO:0015031">
    <property type="term" value="P:protein transport"/>
    <property type="evidence" value="ECO:0007669"/>
    <property type="project" value="UniProtKB-KW"/>
</dbReference>
<dbReference type="SUPFAM" id="SSF74653">
    <property type="entry name" value="TolA/TonB C-terminal domain"/>
    <property type="match status" value="1"/>
</dbReference>
<dbReference type="RefSeq" id="WP_254099248.1">
    <property type="nucleotide sequence ID" value="NZ_JANATA010000005.1"/>
</dbReference>
<evidence type="ECO:0000256" key="2">
    <source>
        <dbReference type="ARBA" id="ARBA00006555"/>
    </source>
</evidence>
<proteinExistence type="inferred from homology"/>
<evidence type="ECO:0000256" key="10">
    <source>
        <dbReference type="SAM" id="SignalP"/>
    </source>
</evidence>
<comment type="caution">
    <text evidence="12">The sequence shown here is derived from an EMBL/GenBank/DDBJ whole genome shotgun (WGS) entry which is preliminary data.</text>
</comment>
<comment type="subcellular location">
    <subcellularLocation>
        <location evidence="1">Cell inner membrane</location>
        <topology evidence="1">Single-pass membrane protein</topology>
        <orientation evidence="1">Periplasmic side</orientation>
    </subcellularLocation>
</comment>
<gene>
    <name evidence="12" type="ORF">NLF92_04300</name>
</gene>
<comment type="similarity">
    <text evidence="2">Belongs to the TonB family.</text>
</comment>